<dbReference type="SMART" id="SM01152">
    <property type="entry name" value="DUF167"/>
    <property type="match status" value="1"/>
</dbReference>
<dbReference type="Pfam" id="PF02594">
    <property type="entry name" value="DUF167"/>
    <property type="match status" value="1"/>
</dbReference>
<comment type="similarity">
    <text evidence="1">Belongs to the UPF0235 family.</text>
</comment>
<dbReference type="EMBL" id="MHSK01000006">
    <property type="protein sequence ID" value="OHA42730.1"/>
    <property type="molecule type" value="Genomic_DNA"/>
</dbReference>
<evidence type="ECO:0008006" key="4">
    <source>
        <dbReference type="Google" id="ProtNLM"/>
    </source>
</evidence>
<dbReference type="Proteomes" id="UP000177269">
    <property type="component" value="Unassembled WGS sequence"/>
</dbReference>
<evidence type="ECO:0000313" key="3">
    <source>
        <dbReference type="Proteomes" id="UP000177269"/>
    </source>
</evidence>
<reference evidence="2 3" key="1">
    <citation type="journal article" date="2016" name="Nat. Commun.">
        <title>Thousands of microbial genomes shed light on interconnected biogeochemical processes in an aquifer system.</title>
        <authorList>
            <person name="Anantharaman K."/>
            <person name="Brown C.T."/>
            <person name="Hug L.A."/>
            <person name="Sharon I."/>
            <person name="Castelle C.J."/>
            <person name="Probst A.J."/>
            <person name="Thomas B.C."/>
            <person name="Singh A."/>
            <person name="Wilkins M.J."/>
            <person name="Karaoz U."/>
            <person name="Brodie E.L."/>
            <person name="Williams K.H."/>
            <person name="Hubbard S.S."/>
            <person name="Banfield J.F."/>
        </authorList>
    </citation>
    <scope>NUCLEOTIDE SEQUENCE [LARGE SCALE GENOMIC DNA]</scope>
</reference>
<evidence type="ECO:0000256" key="1">
    <source>
        <dbReference type="ARBA" id="ARBA00010364"/>
    </source>
</evidence>
<organism evidence="2 3">
    <name type="scientific">Candidatus Taylorbacteria bacterium RIFCSPLOWO2_12_FULL_43_20</name>
    <dbReference type="NCBI Taxonomy" id="1802332"/>
    <lineage>
        <taxon>Bacteria</taxon>
        <taxon>Candidatus Tayloriibacteriota</taxon>
    </lineage>
</organism>
<protein>
    <recommendedName>
        <fullName evidence="4">YggU family protein</fullName>
    </recommendedName>
</protein>
<name>A0A1G2P322_9BACT</name>
<comment type="caution">
    <text evidence="2">The sequence shown here is derived from an EMBL/GenBank/DDBJ whole genome shotgun (WGS) entry which is preliminary data.</text>
</comment>
<dbReference type="InterPro" id="IPR003746">
    <property type="entry name" value="DUF167"/>
</dbReference>
<dbReference type="SUPFAM" id="SSF69786">
    <property type="entry name" value="YggU-like"/>
    <property type="match status" value="1"/>
</dbReference>
<proteinExistence type="inferred from homology"/>
<dbReference type="InterPro" id="IPR036591">
    <property type="entry name" value="YggU-like_sf"/>
</dbReference>
<dbReference type="NCBIfam" id="TIGR00251">
    <property type="entry name" value="DUF167 family protein"/>
    <property type="match status" value="1"/>
</dbReference>
<sequence length="73" mass="8081">MYISVKAIAGAEEEQISVISGNKFQVSVREKAEKNLANKRIVRIMALHFNLPAGRVRIISGHHSPSKILSIDL</sequence>
<evidence type="ECO:0000313" key="2">
    <source>
        <dbReference type="EMBL" id="OHA42730.1"/>
    </source>
</evidence>
<gene>
    <name evidence="2" type="ORF">A3G52_02905</name>
</gene>
<dbReference type="Gene3D" id="3.30.1200.10">
    <property type="entry name" value="YggU-like"/>
    <property type="match status" value="1"/>
</dbReference>
<accession>A0A1G2P322</accession>
<dbReference type="AlphaFoldDB" id="A0A1G2P322"/>